<feature type="non-terminal residue" evidence="2">
    <location>
        <position position="97"/>
    </location>
</feature>
<evidence type="ECO:0000313" key="2">
    <source>
        <dbReference type="EMBL" id="KZT02931.1"/>
    </source>
</evidence>
<dbReference type="GeneID" id="63820085"/>
<dbReference type="Proteomes" id="UP000076871">
    <property type="component" value="Unassembled WGS sequence"/>
</dbReference>
<reference evidence="2 3" key="1">
    <citation type="journal article" date="2016" name="Mol. Biol. Evol.">
        <title>Comparative Genomics of Early-Diverging Mushroom-Forming Fungi Provides Insights into the Origins of Lignocellulose Decay Capabilities.</title>
        <authorList>
            <person name="Nagy L.G."/>
            <person name="Riley R."/>
            <person name="Tritt A."/>
            <person name="Adam C."/>
            <person name="Daum C."/>
            <person name="Floudas D."/>
            <person name="Sun H."/>
            <person name="Yadav J.S."/>
            <person name="Pangilinan J."/>
            <person name="Larsson K.H."/>
            <person name="Matsuura K."/>
            <person name="Barry K."/>
            <person name="Labutti K."/>
            <person name="Kuo R."/>
            <person name="Ohm R.A."/>
            <person name="Bhattacharya S.S."/>
            <person name="Shirouzu T."/>
            <person name="Yoshinaga Y."/>
            <person name="Martin F.M."/>
            <person name="Grigoriev I.V."/>
            <person name="Hibbett D.S."/>
        </authorList>
    </citation>
    <scope>NUCLEOTIDE SEQUENCE [LARGE SCALE GENOMIC DNA]</scope>
    <source>
        <strain evidence="2 3">93-53</strain>
    </source>
</reference>
<proteinExistence type="predicted"/>
<keyword evidence="1" id="KW-1133">Transmembrane helix</keyword>
<protein>
    <submittedName>
        <fullName evidence="2">Uncharacterized protein</fullName>
    </submittedName>
</protein>
<gene>
    <name evidence="2" type="ORF">LAESUDRAFT_601003</name>
</gene>
<dbReference type="RefSeq" id="XP_040760671.1">
    <property type="nucleotide sequence ID" value="XM_040903054.1"/>
</dbReference>
<dbReference type="AlphaFoldDB" id="A0A165CJM1"/>
<accession>A0A165CJM1</accession>
<feature type="transmembrane region" description="Helical" evidence="1">
    <location>
        <begin position="62"/>
        <end position="78"/>
    </location>
</feature>
<sequence>MSCTEWKREPTMLDVVFGFMLPYRPPRSALGAFVWRRRMWLEMTFALSSVDDGALEEGASCFFWTLFALLTAGIYLYLPHHISYMCQRAKYYLLGRE</sequence>
<keyword evidence="1" id="KW-0812">Transmembrane</keyword>
<keyword evidence="1" id="KW-0472">Membrane</keyword>
<evidence type="ECO:0000256" key="1">
    <source>
        <dbReference type="SAM" id="Phobius"/>
    </source>
</evidence>
<dbReference type="OrthoDB" id="202672at2759"/>
<dbReference type="STRING" id="1314785.A0A165CJM1"/>
<keyword evidence="3" id="KW-1185">Reference proteome</keyword>
<evidence type="ECO:0000313" key="3">
    <source>
        <dbReference type="Proteomes" id="UP000076871"/>
    </source>
</evidence>
<dbReference type="InParanoid" id="A0A165CJM1"/>
<organism evidence="2 3">
    <name type="scientific">Laetiporus sulphureus 93-53</name>
    <dbReference type="NCBI Taxonomy" id="1314785"/>
    <lineage>
        <taxon>Eukaryota</taxon>
        <taxon>Fungi</taxon>
        <taxon>Dikarya</taxon>
        <taxon>Basidiomycota</taxon>
        <taxon>Agaricomycotina</taxon>
        <taxon>Agaricomycetes</taxon>
        <taxon>Polyporales</taxon>
        <taxon>Laetiporus</taxon>
    </lineage>
</organism>
<name>A0A165CJM1_9APHY</name>
<dbReference type="EMBL" id="KV427648">
    <property type="protein sequence ID" value="KZT02931.1"/>
    <property type="molecule type" value="Genomic_DNA"/>
</dbReference>